<evidence type="ECO:0000313" key="1">
    <source>
        <dbReference type="EMBL" id="KAK1600055.1"/>
    </source>
</evidence>
<dbReference type="GeneID" id="85440532"/>
<sequence length="75" mass="8594">MWFGSGRVGWEDSLFVSLLSFIKTLARGVVLEYDSSGQWTLTGWASPRRTMWRVEPAPLPLWVTHSFRRCGGSYL</sequence>
<proteinExistence type="predicted"/>
<dbReference type="AlphaFoldDB" id="A0AAD8QCY7"/>
<organism evidence="1 2">
    <name type="scientific">Colletotrichum navitas</name>
    <dbReference type="NCBI Taxonomy" id="681940"/>
    <lineage>
        <taxon>Eukaryota</taxon>
        <taxon>Fungi</taxon>
        <taxon>Dikarya</taxon>
        <taxon>Ascomycota</taxon>
        <taxon>Pezizomycotina</taxon>
        <taxon>Sordariomycetes</taxon>
        <taxon>Hypocreomycetidae</taxon>
        <taxon>Glomerellales</taxon>
        <taxon>Glomerellaceae</taxon>
        <taxon>Colletotrichum</taxon>
        <taxon>Colletotrichum graminicola species complex</taxon>
    </lineage>
</organism>
<comment type="caution">
    <text evidence="1">The sequence shown here is derived from an EMBL/GenBank/DDBJ whole genome shotgun (WGS) entry which is preliminary data.</text>
</comment>
<name>A0AAD8QCY7_9PEZI</name>
<evidence type="ECO:0000313" key="2">
    <source>
        <dbReference type="Proteomes" id="UP001230504"/>
    </source>
</evidence>
<keyword evidence="2" id="KW-1185">Reference proteome</keyword>
<accession>A0AAD8QCY7</accession>
<gene>
    <name evidence="1" type="ORF">LY79DRAFT_532415</name>
</gene>
<dbReference type="RefSeq" id="XP_060420551.1">
    <property type="nucleotide sequence ID" value="XM_060556292.1"/>
</dbReference>
<protein>
    <submittedName>
        <fullName evidence="1">Uncharacterized protein</fullName>
    </submittedName>
</protein>
<dbReference type="Proteomes" id="UP001230504">
    <property type="component" value="Unassembled WGS sequence"/>
</dbReference>
<reference evidence="1" key="1">
    <citation type="submission" date="2021-06" db="EMBL/GenBank/DDBJ databases">
        <title>Comparative genomics, transcriptomics and evolutionary studies reveal genomic signatures of adaptation to plant cell wall in hemibiotrophic fungi.</title>
        <authorList>
            <consortium name="DOE Joint Genome Institute"/>
            <person name="Baroncelli R."/>
            <person name="Diaz J.F."/>
            <person name="Benocci T."/>
            <person name="Peng M."/>
            <person name="Battaglia E."/>
            <person name="Haridas S."/>
            <person name="Andreopoulos W."/>
            <person name="Labutti K."/>
            <person name="Pangilinan J."/>
            <person name="Floch G.L."/>
            <person name="Makela M.R."/>
            <person name="Henrissat B."/>
            <person name="Grigoriev I.V."/>
            <person name="Crouch J.A."/>
            <person name="De Vries R.P."/>
            <person name="Sukno S.A."/>
            <person name="Thon M.R."/>
        </authorList>
    </citation>
    <scope>NUCLEOTIDE SEQUENCE</scope>
    <source>
        <strain evidence="1">CBS 125086</strain>
    </source>
</reference>
<dbReference type="EMBL" id="JAHLJV010000001">
    <property type="protein sequence ID" value="KAK1600055.1"/>
    <property type="molecule type" value="Genomic_DNA"/>
</dbReference>